<evidence type="ECO:0000313" key="3">
    <source>
        <dbReference type="Proteomes" id="UP001597227"/>
    </source>
</evidence>
<feature type="region of interest" description="Disordered" evidence="1">
    <location>
        <begin position="1"/>
        <end position="44"/>
    </location>
</feature>
<reference evidence="3" key="1">
    <citation type="journal article" date="2019" name="Int. J. Syst. Evol. Microbiol.">
        <title>The Global Catalogue of Microorganisms (GCM) 10K type strain sequencing project: providing services to taxonomists for standard genome sequencing and annotation.</title>
        <authorList>
            <consortium name="The Broad Institute Genomics Platform"/>
            <consortium name="The Broad Institute Genome Sequencing Center for Infectious Disease"/>
            <person name="Wu L."/>
            <person name="Ma J."/>
        </authorList>
    </citation>
    <scope>NUCLEOTIDE SEQUENCE [LARGE SCALE GENOMIC DNA]</scope>
    <source>
        <strain evidence="3">CCUG 15531</strain>
    </source>
</reference>
<accession>A0ABW4MYA8</accession>
<gene>
    <name evidence="2" type="ORF">ACFSFW_22475</name>
</gene>
<proteinExistence type="predicted"/>
<organism evidence="2 3">
    <name type="scientific">Fredinandcohnia salidurans</name>
    <dbReference type="NCBI Taxonomy" id="2595041"/>
    <lineage>
        <taxon>Bacteria</taxon>
        <taxon>Bacillati</taxon>
        <taxon>Bacillota</taxon>
        <taxon>Bacilli</taxon>
        <taxon>Bacillales</taxon>
        <taxon>Bacillaceae</taxon>
        <taxon>Fredinandcohnia</taxon>
    </lineage>
</organism>
<name>A0ABW4MYA8_9BACI</name>
<dbReference type="RefSeq" id="WP_281254514.1">
    <property type="nucleotide sequence ID" value="NZ_JBHUEK010000034.1"/>
</dbReference>
<evidence type="ECO:0000313" key="2">
    <source>
        <dbReference type="EMBL" id="MFD1781415.1"/>
    </source>
</evidence>
<evidence type="ECO:0000256" key="1">
    <source>
        <dbReference type="SAM" id="MobiDB-lite"/>
    </source>
</evidence>
<feature type="compositionally biased region" description="Polar residues" evidence="1">
    <location>
        <begin position="19"/>
        <end position="33"/>
    </location>
</feature>
<dbReference type="EMBL" id="JBHUEK010000034">
    <property type="protein sequence ID" value="MFD1781415.1"/>
    <property type="molecule type" value="Genomic_DNA"/>
</dbReference>
<protein>
    <submittedName>
        <fullName evidence="2">Uncharacterized protein</fullName>
    </submittedName>
</protein>
<dbReference type="Proteomes" id="UP001597227">
    <property type="component" value="Unassembled WGS sequence"/>
</dbReference>
<comment type="caution">
    <text evidence="2">The sequence shown here is derived from an EMBL/GenBank/DDBJ whole genome shotgun (WGS) entry which is preliminary data.</text>
</comment>
<keyword evidence="3" id="KW-1185">Reference proteome</keyword>
<sequence>MANEKMSKKLRQAVDYANATDTTKGVGNPPNTSKKAKDGFMQPK</sequence>